<proteinExistence type="inferred from homology"/>
<dbReference type="GO" id="GO:0006139">
    <property type="term" value="P:nucleobase-containing compound metabolic process"/>
    <property type="evidence" value="ECO:0007669"/>
    <property type="project" value="UniProtKB-ARBA"/>
</dbReference>
<dbReference type="GO" id="GO:0000175">
    <property type="term" value="F:3'-5'-RNA exonuclease activity"/>
    <property type="evidence" value="ECO:0007669"/>
    <property type="project" value="TreeGrafter"/>
</dbReference>
<evidence type="ECO:0000259" key="3">
    <source>
        <dbReference type="Pfam" id="PF03372"/>
    </source>
</evidence>
<dbReference type="Gene3D" id="3.60.10.10">
    <property type="entry name" value="Endonuclease/exonuclease/phosphatase"/>
    <property type="match status" value="1"/>
</dbReference>
<sequence length="279" mass="30588">MHTPPEALEWTYRRDLIIEEVFRHFPAATPPDVVAMQEVDHYDELLEIMASRGYAGTFLKKPDSPCRRSLDPSLEDGCALFGRRAALTVEGVQQHQYVTGLQNGRVAIGGSNQVAILAALRRPGAAKPILVGVTHLSAEKSSEGERSRVAQVGELCAWLQAAAERWDAAATVALLDMNGAPRSTNCKYEPAAYPAAIGGRLRSAYQLVLGAEPAWTTWKRRGGEELKMTLDYVLVSPEVTCHRVLLPPDDADVDFERLPGWRYPSDHVMLAAELSVVDG</sequence>
<evidence type="ECO:0000256" key="1">
    <source>
        <dbReference type="ARBA" id="ARBA00010774"/>
    </source>
</evidence>
<feature type="domain" description="Endonuclease/exonuclease/phosphatase" evidence="3">
    <location>
        <begin position="5"/>
        <end position="267"/>
    </location>
</feature>
<evidence type="ECO:0000313" key="4">
    <source>
        <dbReference type="EMBL" id="KOO30127.1"/>
    </source>
</evidence>
<gene>
    <name evidence="4" type="ORF">Ctob_012502</name>
</gene>
<evidence type="ECO:0000256" key="2">
    <source>
        <dbReference type="ARBA" id="ARBA00022801"/>
    </source>
</evidence>
<dbReference type="SUPFAM" id="SSF56219">
    <property type="entry name" value="DNase I-like"/>
    <property type="match status" value="1"/>
</dbReference>
<protein>
    <submittedName>
        <fullName evidence="4">Isoform f</fullName>
    </submittedName>
</protein>
<comment type="similarity">
    <text evidence="1">Belongs to the CCR4/nocturin family.</text>
</comment>
<dbReference type="EMBL" id="JWZX01002287">
    <property type="protein sequence ID" value="KOO30127.1"/>
    <property type="molecule type" value="Genomic_DNA"/>
</dbReference>
<dbReference type="InterPro" id="IPR005135">
    <property type="entry name" value="Endo/exonuclease/phosphatase"/>
</dbReference>
<dbReference type="Proteomes" id="UP000037460">
    <property type="component" value="Unassembled WGS sequence"/>
</dbReference>
<evidence type="ECO:0000313" key="5">
    <source>
        <dbReference type="Proteomes" id="UP000037460"/>
    </source>
</evidence>
<comment type="caution">
    <text evidence="4">The sequence shown here is derived from an EMBL/GenBank/DDBJ whole genome shotgun (WGS) entry which is preliminary data.</text>
</comment>
<dbReference type="Pfam" id="PF03372">
    <property type="entry name" value="Exo_endo_phos"/>
    <property type="match status" value="1"/>
</dbReference>
<dbReference type="InterPro" id="IPR050410">
    <property type="entry name" value="CCR4/nocturin_mRNA_transcr"/>
</dbReference>
<keyword evidence="2" id="KW-0378">Hydrolase</keyword>
<organism evidence="4 5">
    <name type="scientific">Chrysochromulina tobinii</name>
    <dbReference type="NCBI Taxonomy" id="1460289"/>
    <lineage>
        <taxon>Eukaryota</taxon>
        <taxon>Haptista</taxon>
        <taxon>Haptophyta</taxon>
        <taxon>Prymnesiophyceae</taxon>
        <taxon>Prymnesiales</taxon>
        <taxon>Chrysochromulinaceae</taxon>
        <taxon>Chrysochromulina</taxon>
    </lineage>
</organism>
<dbReference type="AlphaFoldDB" id="A0A0M0JUV9"/>
<dbReference type="InterPro" id="IPR036691">
    <property type="entry name" value="Endo/exonu/phosph_ase_sf"/>
</dbReference>
<keyword evidence="5" id="KW-1185">Reference proteome</keyword>
<dbReference type="PANTHER" id="PTHR12121:SF45">
    <property type="entry name" value="NOCTURNIN"/>
    <property type="match status" value="1"/>
</dbReference>
<dbReference type="PANTHER" id="PTHR12121">
    <property type="entry name" value="CARBON CATABOLITE REPRESSOR PROTEIN 4"/>
    <property type="match status" value="1"/>
</dbReference>
<accession>A0A0M0JUV9</accession>
<dbReference type="OrthoDB" id="428734at2759"/>
<name>A0A0M0JUV9_9EUKA</name>
<reference evidence="5" key="1">
    <citation type="journal article" date="2015" name="PLoS Genet.">
        <title>Genome Sequence and Transcriptome Analyses of Chrysochromulina tobin: Metabolic Tools for Enhanced Algal Fitness in the Prominent Order Prymnesiales (Haptophyceae).</title>
        <authorList>
            <person name="Hovde B.T."/>
            <person name="Deodato C.R."/>
            <person name="Hunsperger H.M."/>
            <person name="Ryken S.A."/>
            <person name="Yost W."/>
            <person name="Jha R.K."/>
            <person name="Patterson J."/>
            <person name="Monnat R.J. Jr."/>
            <person name="Barlow S.B."/>
            <person name="Starkenburg S.R."/>
            <person name="Cattolico R.A."/>
        </authorList>
    </citation>
    <scope>NUCLEOTIDE SEQUENCE</scope>
    <source>
        <strain evidence="5">CCMP291</strain>
    </source>
</reference>